<evidence type="ECO:0000313" key="2">
    <source>
        <dbReference type="EMBL" id="ETS62835.1"/>
    </source>
</evidence>
<feature type="region of interest" description="Disordered" evidence="1">
    <location>
        <begin position="208"/>
        <end position="233"/>
    </location>
</feature>
<dbReference type="AlphaFoldDB" id="W3VMX6"/>
<dbReference type="Proteomes" id="UP000019462">
    <property type="component" value="Unassembled WGS sequence"/>
</dbReference>
<keyword evidence="3" id="KW-1185">Reference proteome</keyword>
<dbReference type="EMBL" id="AWNI01000009">
    <property type="protein sequence ID" value="ETS62835.1"/>
    <property type="molecule type" value="Genomic_DNA"/>
</dbReference>
<evidence type="ECO:0000313" key="3">
    <source>
        <dbReference type="Proteomes" id="UP000019462"/>
    </source>
</evidence>
<protein>
    <submittedName>
        <fullName evidence="2">Uncharacterized protein</fullName>
    </submittedName>
</protein>
<sequence>MTDKTKTAALVIDARRPGAQTRFGTPQIAAESTPDSSQSSTTLWYNQAETPSMLATSPCASRSLTLQGKFGPESADSCGSEWLLGKINEFLADSPEAEETIGDPSLYDSQVSPLRMRMPRSPLRIEAGLTSALFYRSFSKSNAGHLDAAPFPYSPTVEVATVATGVRVSMEYGSMRCISRDDMLGLRKEDADSRRYSRIPLGSFCGHAIEDDEDGEATPSTIGETPPLQTSPASLSFASLSSKDSSVSSNLTAESSRPGLSPTITITRDATVTRPNRACTADKPTLFPPAARGLSRSASVGFLSALGRARKVSLSSSNTRPKLVRVATADILRKPTDSDKRGDETGQVSMQGSPTSTQIVAGRKMHKLKQLLGAEVEEALSPDTARSIDTMKPLPNLPRTRLQRSGTTVTLPALHRDGSVRGWSTSRTCKATVTGRPSSARDSRCTCPACKLGDSPHAKMTSLVGGYGSR</sequence>
<name>W3VMX6_MOEAP</name>
<feature type="compositionally biased region" description="Polar residues" evidence="1">
    <location>
        <begin position="33"/>
        <end position="42"/>
    </location>
</feature>
<proteinExistence type="predicted"/>
<dbReference type="OrthoDB" id="2554129at2759"/>
<feature type="region of interest" description="Disordered" evidence="1">
    <location>
        <begin position="334"/>
        <end position="357"/>
    </location>
</feature>
<organism evidence="2 3">
    <name type="scientific">Moesziomyces aphidis</name>
    <name type="common">Pseudozyma aphidis</name>
    <dbReference type="NCBI Taxonomy" id="84754"/>
    <lineage>
        <taxon>Eukaryota</taxon>
        <taxon>Fungi</taxon>
        <taxon>Dikarya</taxon>
        <taxon>Basidiomycota</taxon>
        <taxon>Ustilaginomycotina</taxon>
        <taxon>Ustilaginomycetes</taxon>
        <taxon>Ustilaginales</taxon>
        <taxon>Ustilaginaceae</taxon>
        <taxon>Moesziomyces</taxon>
    </lineage>
</organism>
<feature type="compositionally biased region" description="Basic and acidic residues" evidence="1">
    <location>
        <begin position="334"/>
        <end position="344"/>
    </location>
</feature>
<feature type="compositionally biased region" description="Polar residues" evidence="1">
    <location>
        <begin position="346"/>
        <end position="357"/>
    </location>
</feature>
<gene>
    <name evidence="2" type="ORF">PaG_02589</name>
</gene>
<reference evidence="2 3" key="1">
    <citation type="journal article" date="2014" name="Genome Announc.">
        <title>Genome sequence of the basidiomycetous fungus Pseudozyma aphidis DSM70725, an efficient producer of biosurfactant mannosylerythritol lipids.</title>
        <authorList>
            <person name="Lorenz S."/>
            <person name="Guenther M."/>
            <person name="Grumaz C."/>
            <person name="Rupp S."/>
            <person name="Zibek S."/>
            <person name="Sohn K."/>
        </authorList>
    </citation>
    <scope>NUCLEOTIDE SEQUENCE [LARGE SCALE GENOMIC DNA]</scope>
    <source>
        <strain evidence="3">ATCC 32657 / CBS 517.83 / DSM 70725 / JCM 10318 / NBRC 10182 / NRRL Y-7954 / St-0401</strain>
    </source>
</reference>
<dbReference type="HOGENOM" id="CLU_480733_0_0_1"/>
<feature type="region of interest" description="Disordered" evidence="1">
    <location>
        <begin position="13"/>
        <end position="42"/>
    </location>
</feature>
<accession>W3VMX6</accession>
<evidence type="ECO:0000256" key="1">
    <source>
        <dbReference type="SAM" id="MobiDB-lite"/>
    </source>
</evidence>
<feature type="compositionally biased region" description="Polar residues" evidence="1">
    <location>
        <begin position="218"/>
        <end position="230"/>
    </location>
</feature>
<comment type="caution">
    <text evidence="2">The sequence shown here is derived from an EMBL/GenBank/DDBJ whole genome shotgun (WGS) entry which is preliminary data.</text>
</comment>